<name>A0A1X7UFW3_AMPQE</name>
<proteinExistence type="predicted"/>
<accession>A0A1X7UFW3</accession>
<dbReference type="AlphaFoldDB" id="A0A1X7UFW3"/>
<evidence type="ECO:0000313" key="1">
    <source>
        <dbReference type="EnsemblMetazoa" id="Aqu2.1.26662_001"/>
    </source>
</evidence>
<dbReference type="EnsemblMetazoa" id="Aqu2.1.26662_001">
    <property type="protein sequence ID" value="Aqu2.1.26662_001"/>
    <property type="gene ID" value="Aqu2.1.26662"/>
</dbReference>
<reference evidence="1" key="1">
    <citation type="submission" date="2017-05" db="UniProtKB">
        <authorList>
            <consortium name="EnsemblMetazoa"/>
        </authorList>
    </citation>
    <scope>IDENTIFICATION</scope>
</reference>
<organism evidence="1">
    <name type="scientific">Amphimedon queenslandica</name>
    <name type="common">Sponge</name>
    <dbReference type="NCBI Taxonomy" id="400682"/>
    <lineage>
        <taxon>Eukaryota</taxon>
        <taxon>Metazoa</taxon>
        <taxon>Porifera</taxon>
        <taxon>Demospongiae</taxon>
        <taxon>Heteroscleromorpha</taxon>
        <taxon>Haplosclerida</taxon>
        <taxon>Niphatidae</taxon>
        <taxon>Amphimedon</taxon>
    </lineage>
</organism>
<dbReference type="InParanoid" id="A0A1X7UFW3"/>
<protein>
    <submittedName>
        <fullName evidence="1">Uncharacterized protein</fullName>
    </submittedName>
</protein>
<sequence length="101" mass="11143">MSRKFTAVSDCVVVNLICGWKLLSSDRNLSRSLFLGHTINMSSMYLRMNKGLSEVEDKNFLSSVDIKILATVGENAAPIAVPFLCKKVMSANSKKLLVIFS</sequence>